<feature type="signal peptide" evidence="5">
    <location>
        <begin position="1"/>
        <end position="20"/>
    </location>
</feature>
<dbReference type="InterPro" id="IPR024535">
    <property type="entry name" value="RHGA/B-epi-like_pectate_lyase"/>
</dbReference>
<dbReference type="GO" id="GO:0071555">
    <property type="term" value="P:cell wall organization"/>
    <property type="evidence" value="ECO:0007669"/>
    <property type="project" value="UniProtKB-KW"/>
</dbReference>
<dbReference type="PANTHER" id="PTHR31375">
    <property type="match status" value="1"/>
</dbReference>
<evidence type="ECO:0000256" key="4">
    <source>
        <dbReference type="ARBA" id="ARBA00023316"/>
    </source>
</evidence>
<evidence type="ECO:0000256" key="3">
    <source>
        <dbReference type="ARBA" id="ARBA00022525"/>
    </source>
</evidence>
<keyword evidence="5" id="KW-0732">Signal</keyword>
<dbReference type="OrthoDB" id="1431875at2759"/>
<keyword evidence="3" id="KW-0964">Secreted</keyword>
<reference evidence="8" key="1">
    <citation type="journal article" date="2020" name="Nat. Commun.">
        <title>Genome sequence of the cluster root forming white lupin.</title>
        <authorList>
            <person name="Hufnagel B."/>
            <person name="Marques A."/>
            <person name="Soriano A."/>
            <person name="Marques L."/>
            <person name="Divol F."/>
            <person name="Doumas P."/>
            <person name="Sallet E."/>
            <person name="Mancinotti D."/>
            <person name="Carrere S."/>
            <person name="Marande W."/>
            <person name="Arribat S."/>
            <person name="Keller J."/>
            <person name="Huneau C."/>
            <person name="Blein T."/>
            <person name="Aime D."/>
            <person name="Laguerre M."/>
            <person name="Taylor J."/>
            <person name="Schubert V."/>
            <person name="Nelson M."/>
            <person name="Geu-Flores F."/>
            <person name="Crespi M."/>
            <person name="Gallardo-Guerrero K."/>
            <person name="Delaux P.-M."/>
            <person name="Salse J."/>
            <person name="Berges H."/>
            <person name="Guyot R."/>
            <person name="Gouzy J."/>
            <person name="Peret B."/>
        </authorList>
    </citation>
    <scope>NUCLEOTIDE SEQUENCE [LARGE SCALE GENOMIC DNA]</scope>
    <source>
        <strain evidence="8">cv. Amiga</strain>
    </source>
</reference>
<evidence type="ECO:0000259" key="6">
    <source>
        <dbReference type="Pfam" id="PF12708"/>
    </source>
</evidence>
<dbReference type="InterPro" id="IPR011050">
    <property type="entry name" value="Pectin_lyase_fold/virulence"/>
</dbReference>
<protein>
    <submittedName>
        <fullName evidence="7">Putative polygalacturonase</fullName>
    </submittedName>
</protein>
<keyword evidence="8" id="KW-1185">Reference proteome</keyword>
<sequence>MQRGLISCILILSFVSPCLCFTRLNFGLETKKSTYNVLDYGAKGDGKSDDANAFLKAWNDTCSAEGNKATLVIPKGKVFLLKNLDLKGPCKATNIHLQVKLIIYDQCAIKCCERFSNI</sequence>
<dbReference type="Gene3D" id="2.160.20.10">
    <property type="entry name" value="Single-stranded right-handed beta-helix, Pectin lyase-like"/>
    <property type="match status" value="1"/>
</dbReference>
<evidence type="ECO:0000256" key="1">
    <source>
        <dbReference type="ARBA" id="ARBA00004191"/>
    </source>
</evidence>
<dbReference type="EMBL" id="WOCE01000007">
    <property type="protein sequence ID" value="KAE9611162.1"/>
    <property type="molecule type" value="Genomic_DNA"/>
</dbReference>
<feature type="domain" description="Rhamnogalacturonase A/B/Epimerase-like pectate lyase" evidence="6">
    <location>
        <begin position="36"/>
        <end position="77"/>
    </location>
</feature>
<organism evidence="7 8">
    <name type="scientific">Lupinus albus</name>
    <name type="common">White lupine</name>
    <name type="synonym">Lupinus termis</name>
    <dbReference type="NCBI Taxonomy" id="3870"/>
    <lineage>
        <taxon>Eukaryota</taxon>
        <taxon>Viridiplantae</taxon>
        <taxon>Streptophyta</taxon>
        <taxon>Embryophyta</taxon>
        <taxon>Tracheophyta</taxon>
        <taxon>Spermatophyta</taxon>
        <taxon>Magnoliopsida</taxon>
        <taxon>eudicotyledons</taxon>
        <taxon>Gunneridae</taxon>
        <taxon>Pentapetalae</taxon>
        <taxon>rosids</taxon>
        <taxon>fabids</taxon>
        <taxon>Fabales</taxon>
        <taxon>Fabaceae</taxon>
        <taxon>Papilionoideae</taxon>
        <taxon>50 kb inversion clade</taxon>
        <taxon>genistoids sensu lato</taxon>
        <taxon>core genistoids</taxon>
        <taxon>Genisteae</taxon>
        <taxon>Lupinus</taxon>
    </lineage>
</organism>
<accession>A0A6A4QC16</accession>
<keyword evidence="2" id="KW-0134">Cell wall</keyword>
<gene>
    <name evidence="7" type="ORF">Lalb_Chr07g0194741</name>
</gene>
<dbReference type="Pfam" id="PF12708">
    <property type="entry name" value="Pect-lyase_RHGA_epim"/>
    <property type="match status" value="1"/>
</dbReference>
<proteinExistence type="predicted"/>
<comment type="caution">
    <text evidence="7">The sequence shown here is derived from an EMBL/GenBank/DDBJ whole genome shotgun (WGS) entry which is preliminary data.</text>
</comment>
<feature type="chain" id="PRO_5025534995" evidence="5">
    <location>
        <begin position="21"/>
        <end position="118"/>
    </location>
</feature>
<dbReference type="InterPro" id="IPR012334">
    <property type="entry name" value="Pectin_lyas_fold"/>
</dbReference>
<dbReference type="SUPFAM" id="SSF51126">
    <property type="entry name" value="Pectin lyase-like"/>
    <property type="match status" value="1"/>
</dbReference>
<comment type="subcellular location">
    <subcellularLocation>
        <location evidence="1">Secreted</location>
        <location evidence="1">Cell wall</location>
    </subcellularLocation>
</comment>
<evidence type="ECO:0000256" key="2">
    <source>
        <dbReference type="ARBA" id="ARBA00022512"/>
    </source>
</evidence>
<keyword evidence="4" id="KW-0961">Cell wall biogenesis/degradation</keyword>
<evidence type="ECO:0000256" key="5">
    <source>
        <dbReference type="SAM" id="SignalP"/>
    </source>
</evidence>
<name>A0A6A4QC16_LUPAL</name>
<dbReference type="AlphaFoldDB" id="A0A6A4QC16"/>
<evidence type="ECO:0000313" key="8">
    <source>
        <dbReference type="Proteomes" id="UP000447434"/>
    </source>
</evidence>
<evidence type="ECO:0000313" key="7">
    <source>
        <dbReference type="EMBL" id="KAE9611162.1"/>
    </source>
</evidence>
<dbReference type="Proteomes" id="UP000447434">
    <property type="component" value="Chromosome 7"/>
</dbReference>